<accession>A0A8H3DX78</accession>
<dbReference type="InterPro" id="IPR024983">
    <property type="entry name" value="CHAT_dom"/>
</dbReference>
<reference evidence="3" key="1">
    <citation type="submission" date="2021-01" db="EMBL/GenBank/DDBJ databases">
        <authorList>
            <person name="Kaushik A."/>
        </authorList>
    </citation>
    <scope>NUCLEOTIDE SEQUENCE</scope>
    <source>
        <strain evidence="3">AG5</strain>
    </source>
</reference>
<dbReference type="InterPro" id="IPR011990">
    <property type="entry name" value="TPR-like_helical_dom_sf"/>
</dbReference>
<evidence type="ECO:0000313" key="4">
    <source>
        <dbReference type="Proteomes" id="UP000663827"/>
    </source>
</evidence>
<evidence type="ECO:0000313" key="3">
    <source>
        <dbReference type="EMBL" id="CAE7124188.1"/>
    </source>
</evidence>
<proteinExistence type="predicted"/>
<sequence>MASGSDPLRWVIPDLPPNPPDTEATEHNPDVSLDLADQENVNLNEKGRLLFKKYARLGRPDDINKSIEYLLRGVALTQGWDPLLTGLLSNLGVAYWLRFKYIGKLDDLEKSFEYAYSAVLDPIFNAKEQIFNPACKAARLNNLGMAYAYRYMRLEKLDDAEKSIKHLSRAIELTRKDDESLPKLLANLGVPFSARFAHLGNLADIDESTKHISRAIELSPKDHEQLPVFLNDLGVAYSYRYKHLREQSDLDESIKCKSRAVDLTPDDHPEKPIRLTNLGAGYACRFELLGEPDDLDKSIENELRAVELTPNDHPDMPRRLRFLADSYSQRFDFLREDKPVAALGSLNKWIECLLRAMKLMPKDHPDMPRIRRDVELARLLLLQGTGNEDGFKQAMASSSDVLTLNPDDPQSSSYIFAHGCLFLDCYKSSGTDEHLNRCLDSFRKSCHPPTGAPRDIFKSALRWTELASENEYLNPLEAYQTAIDILPRFIWLGATTEQRYKDLLTAKALAVNASYAAILASSYSLAVEWLEHARQLHASGFEEHISQAAIYNISSMERVGQQRRHLATEYQHLLVTIRQLAGFEDFLQPTNINKLLGAAKNGPVVIINCHTDRCDALIVLPQRVGVTHIPLAGFNSDKAQTARLELQMSLDGMGRGERGAVRRPVFIAEAGEKTEFERVLEALWNNVVKPVLDHLGYTNNVRTDNLPHITWCPTGAMTFLPLHAAGDYDKPCSRVFDYAISSYTPTLTALLESTSESPRRHSRVLAVGQAATPGHAPLPGTALELDRVKAHMQGKGNYMQLVDEQATITAVLDEMERHDWVHLACHAHQDVSDAKQSGFFLHGGVLDLDAINRRSFKSKGLAFLSACQTATGDKKLPDEAVHLASGMLMAGYTSVIATMWSVHDEDAPFVADKVYDQLMIKRRLGNGEAGKALHHAVAGLREQVGEKEFGR</sequence>
<feature type="domain" description="CHAT" evidence="2">
    <location>
        <begin position="678"/>
        <end position="941"/>
    </location>
</feature>
<dbReference type="EMBL" id="CAJNJQ010001165">
    <property type="protein sequence ID" value="CAE7124188.1"/>
    <property type="molecule type" value="Genomic_DNA"/>
</dbReference>
<comment type="caution">
    <text evidence="3">The sequence shown here is derived from an EMBL/GenBank/DDBJ whole genome shotgun (WGS) entry which is preliminary data.</text>
</comment>
<dbReference type="Proteomes" id="UP000663827">
    <property type="component" value="Unassembled WGS sequence"/>
</dbReference>
<feature type="region of interest" description="Disordered" evidence="1">
    <location>
        <begin position="1"/>
        <end position="28"/>
    </location>
</feature>
<dbReference type="Pfam" id="PF12770">
    <property type="entry name" value="CHAT"/>
    <property type="match status" value="1"/>
</dbReference>
<name>A0A8H3DX78_9AGAM</name>
<dbReference type="AlphaFoldDB" id="A0A8H3DX78"/>
<evidence type="ECO:0000256" key="1">
    <source>
        <dbReference type="SAM" id="MobiDB-lite"/>
    </source>
</evidence>
<organism evidence="3 4">
    <name type="scientific">Rhizoctonia solani</name>
    <dbReference type="NCBI Taxonomy" id="456999"/>
    <lineage>
        <taxon>Eukaryota</taxon>
        <taxon>Fungi</taxon>
        <taxon>Dikarya</taxon>
        <taxon>Basidiomycota</taxon>
        <taxon>Agaricomycotina</taxon>
        <taxon>Agaricomycetes</taxon>
        <taxon>Cantharellales</taxon>
        <taxon>Ceratobasidiaceae</taxon>
        <taxon>Rhizoctonia</taxon>
    </lineage>
</organism>
<protein>
    <recommendedName>
        <fullName evidence="2">CHAT domain-containing protein</fullName>
    </recommendedName>
</protein>
<dbReference type="SUPFAM" id="SSF81901">
    <property type="entry name" value="HCP-like"/>
    <property type="match status" value="1"/>
</dbReference>
<dbReference type="Gene3D" id="1.25.40.10">
    <property type="entry name" value="Tetratricopeptide repeat domain"/>
    <property type="match status" value="2"/>
</dbReference>
<gene>
    <name evidence="3" type="ORF">RDB_LOCUS58324</name>
</gene>
<evidence type="ECO:0000259" key="2">
    <source>
        <dbReference type="Pfam" id="PF12770"/>
    </source>
</evidence>